<feature type="region of interest" description="Disordered" evidence="1">
    <location>
        <begin position="1"/>
        <end position="66"/>
    </location>
</feature>
<name>D5MGT1_METO1</name>
<dbReference type="Proteomes" id="UP000006898">
    <property type="component" value="Chromosome"/>
</dbReference>
<feature type="compositionally biased region" description="Basic and acidic residues" evidence="1">
    <location>
        <begin position="21"/>
        <end position="30"/>
    </location>
</feature>
<evidence type="ECO:0000256" key="1">
    <source>
        <dbReference type="SAM" id="MobiDB-lite"/>
    </source>
</evidence>
<proteinExistence type="predicted"/>
<feature type="compositionally biased region" description="Basic and acidic residues" evidence="1">
    <location>
        <begin position="1"/>
        <end position="13"/>
    </location>
</feature>
<gene>
    <name evidence="2" type="ORF">DAMO_1912</name>
</gene>
<accession>D5MGT1</accession>
<dbReference type="AlphaFoldDB" id="D5MGT1"/>
<reference evidence="2 3" key="1">
    <citation type="journal article" date="2010" name="Nature">
        <title>Nitrite-driven anaerobic methane oxidation by oxygenic bacteria.</title>
        <authorList>
            <person name="Ettwig K.F."/>
            <person name="Butler M.K."/>
            <person name="Le Paslier D."/>
            <person name="Pelletier E."/>
            <person name="Mangenot S."/>
            <person name="Kuypers M.M.M."/>
            <person name="Schreiber F."/>
            <person name="Dutilh B.E."/>
            <person name="Zedelius J."/>
            <person name="de Beer D."/>
            <person name="Gloerich J."/>
            <person name="Wessels H.J.C.T."/>
            <person name="van Allen T."/>
            <person name="Luesken F."/>
            <person name="Wu M."/>
            <person name="van de Pas-Schoonen K.T."/>
            <person name="Op den Camp H.J.M."/>
            <person name="Janssen-Megens E.M."/>
            <person name="Francoijs K-J."/>
            <person name="Stunnenberg H."/>
            <person name="Weissenbach J."/>
            <person name="Jetten M.S.M."/>
            <person name="Strous M."/>
        </authorList>
    </citation>
    <scope>NUCLEOTIDE SEQUENCE [LARGE SCALE GENOMIC DNA]</scope>
</reference>
<evidence type="ECO:0000313" key="3">
    <source>
        <dbReference type="Proteomes" id="UP000006898"/>
    </source>
</evidence>
<protein>
    <submittedName>
        <fullName evidence="2">Uncharacterized protein</fullName>
    </submittedName>
</protein>
<evidence type="ECO:0000313" key="2">
    <source>
        <dbReference type="EMBL" id="CBE68962.1"/>
    </source>
</evidence>
<sequence>MSKAQAHEFKRDNVGGTGRIIEWKELREGEQGWGTAGQPDEAGLRSTPQHREAGEQHSRRQRQGDS</sequence>
<dbReference type="HOGENOM" id="CLU_2823080_0_0_0"/>
<dbReference type="STRING" id="671143.DAMO_1912"/>
<dbReference type="KEGG" id="mox:DAMO_1912"/>
<organism evidence="2 3">
    <name type="scientific">Methylomirabilis oxygeniifera</name>
    <dbReference type="NCBI Taxonomy" id="671143"/>
    <lineage>
        <taxon>Bacteria</taxon>
        <taxon>Candidatus Methylomirabilota</taxon>
        <taxon>Candidatus Methylomirabilia</taxon>
        <taxon>Candidatus Methylomirabilales</taxon>
        <taxon>Candidatus Methylomirabilaceae</taxon>
        <taxon>Candidatus Methylomirabilis</taxon>
    </lineage>
</organism>
<dbReference type="EMBL" id="FP565575">
    <property type="protein sequence ID" value="CBE68962.1"/>
    <property type="molecule type" value="Genomic_DNA"/>
</dbReference>
<feature type="compositionally biased region" description="Basic and acidic residues" evidence="1">
    <location>
        <begin position="49"/>
        <end position="66"/>
    </location>
</feature>